<evidence type="ECO:0000256" key="5">
    <source>
        <dbReference type="ARBA" id="ARBA00023012"/>
    </source>
</evidence>
<accession>A0A9E2S883</accession>
<feature type="domain" description="Response regulatory" evidence="8">
    <location>
        <begin position="9"/>
        <end position="128"/>
    </location>
</feature>
<dbReference type="PANTHER" id="PTHR24421:SF10">
    <property type="entry name" value="NITRATE_NITRITE SENSOR PROTEIN NARQ"/>
    <property type="match status" value="1"/>
</dbReference>
<dbReference type="CDD" id="cd00156">
    <property type="entry name" value="REC"/>
    <property type="match status" value="1"/>
</dbReference>
<keyword evidence="3" id="KW-0808">Transferase</keyword>
<dbReference type="InterPro" id="IPR001789">
    <property type="entry name" value="Sig_transdc_resp-reg_receiver"/>
</dbReference>
<dbReference type="PANTHER" id="PTHR24421">
    <property type="entry name" value="NITRATE/NITRITE SENSOR PROTEIN NARX-RELATED"/>
    <property type="match status" value="1"/>
</dbReference>
<dbReference type="EC" id="2.7.13.3" evidence="2"/>
<comment type="caution">
    <text evidence="9">The sequence shown here is derived from an EMBL/GenBank/DDBJ whole genome shotgun (WGS) entry which is preliminary data.</text>
</comment>
<dbReference type="InterPro" id="IPR050482">
    <property type="entry name" value="Sensor_HK_TwoCompSys"/>
</dbReference>
<keyword evidence="6" id="KW-0597">Phosphoprotein</keyword>
<evidence type="ECO:0000256" key="3">
    <source>
        <dbReference type="ARBA" id="ARBA00022679"/>
    </source>
</evidence>
<dbReference type="InterPro" id="IPR003594">
    <property type="entry name" value="HATPase_dom"/>
</dbReference>
<evidence type="ECO:0000256" key="2">
    <source>
        <dbReference type="ARBA" id="ARBA00012438"/>
    </source>
</evidence>
<dbReference type="AlphaFoldDB" id="A0A9E2S883"/>
<gene>
    <name evidence="9" type="ORF">KTO63_09685</name>
</gene>
<name>A0A9E2S883_9BACT</name>
<dbReference type="PROSITE" id="PS50109">
    <property type="entry name" value="HIS_KIN"/>
    <property type="match status" value="1"/>
</dbReference>
<dbReference type="PROSITE" id="PS50110">
    <property type="entry name" value="RESPONSE_REGULATORY"/>
    <property type="match status" value="1"/>
</dbReference>
<evidence type="ECO:0000259" key="8">
    <source>
        <dbReference type="PROSITE" id="PS50110"/>
    </source>
</evidence>
<evidence type="ECO:0000256" key="6">
    <source>
        <dbReference type="PROSITE-ProRule" id="PRU00169"/>
    </source>
</evidence>
<dbReference type="CDD" id="cd16917">
    <property type="entry name" value="HATPase_UhpB-NarQ-NarX-like"/>
    <property type="match status" value="1"/>
</dbReference>
<dbReference type="Proteomes" id="UP000812270">
    <property type="component" value="Unassembled WGS sequence"/>
</dbReference>
<keyword evidence="10" id="KW-1185">Reference proteome</keyword>
<keyword evidence="5" id="KW-0902">Two-component regulatory system</keyword>
<dbReference type="GO" id="GO:0004673">
    <property type="term" value="F:protein histidine kinase activity"/>
    <property type="evidence" value="ECO:0007669"/>
    <property type="project" value="UniProtKB-EC"/>
</dbReference>
<dbReference type="SMART" id="SM00448">
    <property type="entry name" value="REC"/>
    <property type="match status" value="1"/>
</dbReference>
<evidence type="ECO:0000259" key="7">
    <source>
        <dbReference type="PROSITE" id="PS50109"/>
    </source>
</evidence>
<dbReference type="RefSeq" id="WP_217791062.1">
    <property type="nucleotide sequence ID" value="NZ_JAHSPG010000005.1"/>
</dbReference>
<dbReference type="GO" id="GO:0000160">
    <property type="term" value="P:phosphorelay signal transduction system"/>
    <property type="evidence" value="ECO:0007669"/>
    <property type="project" value="UniProtKB-KW"/>
</dbReference>
<dbReference type="Pfam" id="PF00072">
    <property type="entry name" value="Response_reg"/>
    <property type="match status" value="1"/>
</dbReference>
<feature type="domain" description="Histidine kinase" evidence="7">
    <location>
        <begin position="163"/>
        <end position="353"/>
    </location>
</feature>
<dbReference type="Pfam" id="PF02518">
    <property type="entry name" value="HATPase_c"/>
    <property type="match status" value="1"/>
</dbReference>
<comment type="catalytic activity">
    <reaction evidence="1">
        <text>ATP + protein L-histidine = ADP + protein N-phospho-L-histidine.</text>
        <dbReference type="EC" id="2.7.13.3"/>
    </reaction>
</comment>
<organism evidence="9 10">
    <name type="scientific">Pinibacter aurantiacus</name>
    <dbReference type="NCBI Taxonomy" id="2851599"/>
    <lineage>
        <taxon>Bacteria</taxon>
        <taxon>Pseudomonadati</taxon>
        <taxon>Bacteroidota</taxon>
        <taxon>Chitinophagia</taxon>
        <taxon>Chitinophagales</taxon>
        <taxon>Chitinophagaceae</taxon>
        <taxon>Pinibacter</taxon>
    </lineage>
</organism>
<evidence type="ECO:0000313" key="9">
    <source>
        <dbReference type="EMBL" id="MBV4357417.1"/>
    </source>
</evidence>
<reference evidence="9" key="1">
    <citation type="submission" date="2021-06" db="EMBL/GenBank/DDBJ databases">
        <authorList>
            <person name="Huq M.A."/>
        </authorList>
    </citation>
    <scope>NUCLEOTIDE SEQUENCE</scope>
    <source>
        <strain evidence="9">MAH-26</strain>
    </source>
</reference>
<proteinExistence type="predicted"/>
<protein>
    <recommendedName>
        <fullName evidence="2">histidine kinase</fullName>
        <ecNumber evidence="2">2.7.13.3</ecNumber>
    </recommendedName>
</protein>
<evidence type="ECO:0000256" key="4">
    <source>
        <dbReference type="ARBA" id="ARBA00022777"/>
    </source>
</evidence>
<evidence type="ECO:0000256" key="1">
    <source>
        <dbReference type="ARBA" id="ARBA00000085"/>
    </source>
</evidence>
<dbReference type="EMBL" id="JAHSPG010000005">
    <property type="protein sequence ID" value="MBV4357417.1"/>
    <property type="molecule type" value="Genomic_DNA"/>
</dbReference>
<keyword evidence="4" id="KW-0418">Kinase</keyword>
<dbReference type="InterPro" id="IPR005467">
    <property type="entry name" value="His_kinase_dom"/>
</dbReference>
<evidence type="ECO:0000313" key="10">
    <source>
        <dbReference type="Proteomes" id="UP000812270"/>
    </source>
</evidence>
<sequence length="353" mass="39640">MIDFLQPLTMLVVEDSQADYVIFSEFLSLSTLSIKTVVRATSLKECIALLEKQDFEPDVIFLDLSLPDSQGLDSFIHINHKKQNVPIIVLSGLADIDVAIAAIAGGAQDYLVKGEFDENVLQKTARYSIERKKIAQRVVERSINSQKLIAKATIQTHEQERKEIGTELHENINQVLASAQLCLNLAMNEAEKSKDLLQKSGEYISQAIAEIGNLTQTLVPTALFDIGLKEALDEMIIKIYRRHGLQIKLTTKNVAFEKLSNSEKLTTYRIVQEQLNNILKHSRANKAEIELRTCGNNFYLTIKDNGIGFNPANNYHGQGFENIITRLQMHEGRLDITTAPQQGYTLNIEIPFA</sequence>
<feature type="modified residue" description="4-aspartylphosphate" evidence="6">
    <location>
        <position position="63"/>
    </location>
</feature>